<dbReference type="KEGG" id="vg:5845589"/>
<dbReference type="Pfam" id="PF19060">
    <property type="entry name" value="DVNP"/>
    <property type="match status" value="1"/>
</dbReference>
<evidence type="ECO:0000313" key="2">
    <source>
        <dbReference type="Proteomes" id="UP000203890"/>
    </source>
</evidence>
<accession>A9YW48</accession>
<protein>
    <submittedName>
        <fullName evidence="1">Uncharacterized protein</fullName>
    </submittedName>
</protein>
<dbReference type="GeneID" id="5845589"/>
<dbReference type="RefSeq" id="YP_001648227.2">
    <property type="nucleotide sequence ID" value="NC_010191.2"/>
</dbReference>
<name>A9YW48_9PHYC</name>
<organism evidence="1 2">
    <name type="scientific">Ostreococcus tauri virus OtV5</name>
    <dbReference type="NCBI Taxonomy" id="1785753"/>
    <lineage>
        <taxon>Viruses</taxon>
        <taxon>Varidnaviria</taxon>
        <taxon>Bamfordvirae</taxon>
        <taxon>Nucleocytoviricota</taxon>
        <taxon>Megaviricetes</taxon>
        <taxon>Algavirales</taxon>
        <taxon>Phycodnaviridae</taxon>
        <taxon>Prasinovirus</taxon>
        <taxon>Prasinovirus ostreotauri</taxon>
    </lineage>
</organism>
<dbReference type="GO" id="GO:0003677">
    <property type="term" value="F:DNA binding"/>
    <property type="evidence" value="ECO:0007669"/>
    <property type="project" value="InterPro"/>
</dbReference>
<dbReference type="Proteomes" id="UP000203890">
    <property type="component" value="Segment"/>
</dbReference>
<dbReference type="InterPro" id="IPR043928">
    <property type="entry name" value="DNVP"/>
</dbReference>
<dbReference type="EMBL" id="EU304328">
    <property type="protein sequence ID" value="ABY27931.2"/>
    <property type="molecule type" value="Genomic_DNA"/>
</dbReference>
<dbReference type="OrthoDB" id="21955at10239"/>
<gene>
    <name evidence="1" type="ORF">OtV5_134</name>
</gene>
<proteinExistence type="predicted"/>
<dbReference type="GO" id="GO:0051276">
    <property type="term" value="P:chromosome organization"/>
    <property type="evidence" value="ECO:0007669"/>
    <property type="project" value="InterPro"/>
</dbReference>
<sequence>MSTKPFGSRAEVFHGTAEKTTGGLRAKDLMLDPNDGQIKSVAAHKAALARMKKEGKKHLTKVFKPKKGKFALQPKEGTKEYKKKIKKMM</sequence>
<keyword evidence="2" id="KW-1185">Reference proteome</keyword>
<evidence type="ECO:0000313" key="1">
    <source>
        <dbReference type="EMBL" id="ABY27931.2"/>
    </source>
</evidence>
<reference evidence="1 2" key="1">
    <citation type="journal article" date="2008" name="PLoS ONE">
        <title>Life-cycle and genome of OtV5, a large DNA virus of the pelagic marine unicellular green alga Ostreococcus tauri.</title>
        <authorList>
            <person name="Derelle E."/>
            <person name="Ferraz C."/>
            <person name="Escande M.L."/>
            <person name="Eychenie S."/>
            <person name="Cooke R."/>
            <person name="Piganeau G."/>
            <person name="Desdevises Y."/>
            <person name="Bellec L."/>
            <person name="Moreau H."/>
            <person name="Grimsley N."/>
        </authorList>
    </citation>
    <scope>NUCLEOTIDE SEQUENCE [LARGE SCALE GENOMIC DNA]</scope>
    <source>
        <strain evidence="1 2">OtV5</strain>
    </source>
</reference>